<sequence>MVELLLPVARRLTVNADAIPMSMRGMLTGVLRNKNDINEMAYQVGGRDVKPKKPLMIVGPDERTVMLIVGDGVAEAAELEELAHAGLERQEKNVKKHGRAFDFASARDRAGLPQANEFDQNYRDALRRRAAAHKRNPFSDPARVPQRPPAENGRKIYA</sequence>
<dbReference type="EMBL" id="LAZR01002262">
    <property type="protein sequence ID" value="KKN32294.1"/>
    <property type="molecule type" value="Genomic_DNA"/>
</dbReference>
<proteinExistence type="predicted"/>
<protein>
    <submittedName>
        <fullName evidence="2">Uncharacterized protein</fullName>
    </submittedName>
</protein>
<evidence type="ECO:0000313" key="2">
    <source>
        <dbReference type="EMBL" id="KKN32294.1"/>
    </source>
</evidence>
<reference evidence="2" key="1">
    <citation type="journal article" date="2015" name="Nature">
        <title>Complex archaea that bridge the gap between prokaryotes and eukaryotes.</title>
        <authorList>
            <person name="Spang A."/>
            <person name="Saw J.H."/>
            <person name="Jorgensen S.L."/>
            <person name="Zaremba-Niedzwiedzka K."/>
            <person name="Martijn J."/>
            <person name="Lind A.E."/>
            <person name="van Eijk R."/>
            <person name="Schleper C."/>
            <person name="Guy L."/>
            <person name="Ettema T.J."/>
        </authorList>
    </citation>
    <scope>NUCLEOTIDE SEQUENCE</scope>
</reference>
<name>A0A0F9PQ33_9ZZZZ</name>
<gene>
    <name evidence="2" type="ORF">LCGC14_0815360</name>
</gene>
<accession>A0A0F9PQ33</accession>
<dbReference type="AlphaFoldDB" id="A0A0F9PQ33"/>
<comment type="caution">
    <text evidence="2">The sequence shown here is derived from an EMBL/GenBank/DDBJ whole genome shotgun (WGS) entry which is preliminary data.</text>
</comment>
<organism evidence="2">
    <name type="scientific">marine sediment metagenome</name>
    <dbReference type="NCBI Taxonomy" id="412755"/>
    <lineage>
        <taxon>unclassified sequences</taxon>
        <taxon>metagenomes</taxon>
        <taxon>ecological metagenomes</taxon>
    </lineage>
</organism>
<evidence type="ECO:0000256" key="1">
    <source>
        <dbReference type="SAM" id="MobiDB-lite"/>
    </source>
</evidence>
<feature type="region of interest" description="Disordered" evidence="1">
    <location>
        <begin position="128"/>
        <end position="158"/>
    </location>
</feature>